<sequence length="134" mass="14304">MPDAAASPVQWPGQRLGLPRAGSGSIARAGRRIAAIAIDWALSVLVSSAFFAYDPIATLLVFVSIQIIFVAFTGASIGHRLLGLRVAVLGGAALGFWRPIVRALLIALLIPAVIWDLDQRGMHDRLVGTVLLRR</sequence>
<dbReference type="InterPro" id="IPR051791">
    <property type="entry name" value="Pra-immunoreactive"/>
</dbReference>
<keyword evidence="9" id="KW-1185">Reference proteome</keyword>
<evidence type="ECO:0000313" key="9">
    <source>
        <dbReference type="Proteomes" id="UP000237983"/>
    </source>
</evidence>
<dbReference type="Proteomes" id="UP000237983">
    <property type="component" value="Unassembled WGS sequence"/>
</dbReference>
<proteinExistence type="predicted"/>
<protein>
    <submittedName>
        <fullName evidence="8">RDD family protein</fullName>
    </submittedName>
</protein>
<dbReference type="InterPro" id="IPR010432">
    <property type="entry name" value="RDD"/>
</dbReference>
<dbReference type="PANTHER" id="PTHR36115:SF6">
    <property type="entry name" value="PROLINE-RICH ANTIGEN HOMOLOG"/>
    <property type="match status" value="1"/>
</dbReference>
<comment type="caution">
    <text evidence="8">The sequence shown here is derived from an EMBL/GenBank/DDBJ whole genome shotgun (WGS) entry which is preliminary data.</text>
</comment>
<keyword evidence="3 6" id="KW-0812">Transmembrane</keyword>
<dbReference type="EMBL" id="PVTL01000001">
    <property type="protein sequence ID" value="PRY70307.1"/>
    <property type="molecule type" value="Genomic_DNA"/>
</dbReference>
<organism evidence="8 9">
    <name type="scientific">Glaciihabitans tibetensis</name>
    <dbReference type="NCBI Taxonomy" id="1266600"/>
    <lineage>
        <taxon>Bacteria</taxon>
        <taxon>Bacillati</taxon>
        <taxon>Actinomycetota</taxon>
        <taxon>Actinomycetes</taxon>
        <taxon>Micrococcales</taxon>
        <taxon>Microbacteriaceae</taxon>
        <taxon>Glaciihabitans</taxon>
    </lineage>
</organism>
<evidence type="ECO:0000256" key="5">
    <source>
        <dbReference type="ARBA" id="ARBA00023136"/>
    </source>
</evidence>
<evidence type="ECO:0000256" key="3">
    <source>
        <dbReference type="ARBA" id="ARBA00022692"/>
    </source>
</evidence>
<feature type="transmembrane region" description="Helical" evidence="6">
    <location>
        <begin position="94"/>
        <end position="115"/>
    </location>
</feature>
<evidence type="ECO:0000256" key="6">
    <source>
        <dbReference type="SAM" id="Phobius"/>
    </source>
</evidence>
<dbReference type="Pfam" id="PF06271">
    <property type="entry name" value="RDD"/>
    <property type="match status" value="1"/>
</dbReference>
<feature type="transmembrane region" description="Helical" evidence="6">
    <location>
        <begin position="59"/>
        <end position="82"/>
    </location>
</feature>
<reference evidence="8 9" key="1">
    <citation type="submission" date="2018-03" db="EMBL/GenBank/DDBJ databases">
        <title>Genomic Encyclopedia of Type Strains, Phase III (KMG-III): the genomes of soil and plant-associated and newly described type strains.</title>
        <authorList>
            <person name="Whitman W."/>
        </authorList>
    </citation>
    <scope>NUCLEOTIDE SEQUENCE [LARGE SCALE GENOMIC DNA]</scope>
    <source>
        <strain evidence="8 9">CGMCC 1.12484</strain>
    </source>
</reference>
<evidence type="ECO:0000313" key="8">
    <source>
        <dbReference type="EMBL" id="PRY70307.1"/>
    </source>
</evidence>
<dbReference type="PIRSF" id="PIRSF021697">
    <property type="entry name" value="UCP021697"/>
    <property type="match status" value="1"/>
</dbReference>
<keyword evidence="4 6" id="KW-1133">Transmembrane helix</keyword>
<gene>
    <name evidence="8" type="ORF">B0I08_101437</name>
</gene>
<comment type="subcellular location">
    <subcellularLocation>
        <location evidence="1">Cell membrane</location>
        <topology evidence="1">Multi-pass membrane protein</topology>
    </subcellularLocation>
</comment>
<dbReference type="OrthoDB" id="5187110at2"/>
<dbReference type="RefSeq" id="WP_106209335.1">
    <property type="nucleotide sequence ID" value="NZ_PVTL01000001.1"/>
</dbReference>
<keyword evidence="2" id="KW-1003">Cell membrane</keyword>
<feature type="domain" description="RDD" evidence="7">
    <location>
        <begin position="56"/>
        <end position="127"/>
    </location>
</feature>
<evidence type="ECO:0000256" key="1">
    <source>
        <dbReference type="ARBA" id="ARBA00004651"/>
    </source>
</evidence>
<accession>A0A2T0VJC1</accession>
<evidence type="ECO:0000259" key="7">
    <source>
        <dbReference type="Pfam" id="PF06271"/>
    </source>
</evidence>
<evidence type="ECO:0000256" key="4">
    <source>
        <dbReference type="ARBA" id="ARBA00022989"/>
    </source>
</evidence>
<dbReference type="PANTHER" id="PTHR36115">
    <property type="entry name" value="PROLINE-RICH ANTIGEN HOMOLOG-RELATED"/>
    <property type="match status" value="1"/>
</dbReference>
<keyword evidence="5 6" id="KW-0472">Membrane</keyword>
<dbReference type="AlphaFoldDB" id="A0A2T0VJC1"/>
<dbReference type="InterPro" id="IPR016795">
    <property type="entry name" value="UCP021697"/>
</dbReference>
<feature type="transmembrane region" description="Helical" evidence="6">
    <location>
        <begin position="33"/>
        <end position="53"/>
    </location>
</feature>
<evidence type="ECO:0000256" key="2">
    <source>
        <dbReference type="ARBA" id="ARBA00022475"/>
    </source>
</evidence>
<name>A0A2T0VJC1_9MICO</name>